<evidence type="ECO:0000259" key="3">
    <source>
        <dbReference type="PROSITE" id="PS51371"/>
    </source>
</evidence>
<dbReference type="SUPFAM" id="SSF55021">
    <property type="entry name" value="ACT-like"/>
    <property type="match status" value="1"/>
</dbReference>
<comment type="caution">
    <text evidence="5">The sequence shown here is derived from an EMBL/GenBank/DDBJ whole genome shotgun (WGS) entry which is preliminary data.</text>
</comment>
<name>A0A3M8DK11_9BACL</name>
<organism evidence="5 6">
    <name type="scientific">Brevibacillus fluminis</name>
    <dbReference type="NCBI Taxonomy" id="511487"/>
    <lineage>
        <taxon>Bacteria</taxon>
        <taxon>Bacillati</taxon>
        <taxon>Bacillota</taxon>
        <taxon>Bacilli</taxon>
        <taxon>Bacillales</taxon>
        <taxon>Paenibacillaceae</taxon>
        <taxon>Brevibacillus</taxon>
    </lineage>
</organism>
<dbReference type="PANTHER" id="PTHR43080:SF2">
    <property type="entry name" value="CBS DOMAIN-CONTAINING PROTEIN"/>
    <property type="match status" value="1"/>
</dbReference>
<dbReference type="InterPro" id="IPR051257">
    <property type="entry name" value="Diverse_CBS-Domain"/>
</dbReference>
<dbReference type="EMBL" id="RHHQ01000012">
    <property type="protein sequence ID" value="RNB87457.1"/>
    <property type="molecule type" value="Genomic_DNA"/>
</dbReference>
<feature type="domain" description="ACT" evidence="4">
    <location>
        <begin position="139"/>
        <end position="215"/>
    </location>
</feature>
<keyword evidence="6" id="KW-1185">Reference proteome</keyword>
<dbReference type="PROSITE" id="PS51671">
    <property type="entry name" value="ACT"/>
    <property type="match status" value="1"/>
</dbReference>
<dbReference type="Pfam" id="PF01842">
    <property type="entry name" value="ACT"/>
    <property type="match status" value="1"/>
</dbReference>
<evidence type="ECO:0000313" key="6">
    <source>
        <dbReference type="Proteomes" id="UP000271031"/>
    </source>
</evidence>
<dbReference type="SUPFAM" id="SSF54631">
    <property type="entry name" value="CBS-domain pair"/>
    <property type="match status" value="1"/>
</dbReference>
<dbReference type="InterPro" id="IPR000644">
    <property type="entry name" value="CBS_dom"/>
</dbReference>
<feature type="domain" description="CBS" evidence="3">
    <location>
        <begin position="78"/>
        <end position="137"/>
    </location>
</feature>
<dbReference type="Proteomes" id="UP000271031">
    <property type="component" value="Unassembled WGS sequence"/>
</dbReference>
<gene>
    <name evidence="5" type="ORF">EDM56_17560</name>
</gene>
<dbReference type="OrthoDB" id="9781631at2"/>
<evidence type="ECO:0000259" key="4">
    <source>
        <dbReference type="PROSITE" id="PS51671"/>
    </source>
</evidence>
<dbReference type="RefSeq" id="WP_122919154.1">
    <property type="nucleotide sequence ID" value="NZ_RHHQ01000012.1"/>
</dbReference>
<accession>A0A3M8DK11</accession>
<dbReference type="AlphaFoldDB" id="A0A3M8DK11"/>
<evidence type="ECO:0000256" key="1">
    <source>
        <dbReference type="ARBA" id="ARBA00023122"/>
    </source>
</evidence>
<proteinExistence type="predicted"/>
<reference evidence="5 6" key="1">
    <citation type="submission" date="2018-10" db="EMBL/GenBank/DDBJ databases">
        <title>Phylogenomics of Brevibacillus.</title>
        <authorList>
            <person name="Dunlap C."/>
        </authorList>
    </citation>
    <scope>NUCLEOTIDE SEQUENCE [LARGE SCALE GENOMIC DNA]</scope>
    <source>
        <strain evidence="5 6">JCM 15716</strain>
    </source>
</reference>
<dbReference type="PANTHER" id="PTHR43080">
    <property type="entry name" value="CBS DOMAIN-CONTAINING PROTEIN CBSX3, MITOCHONDRIAL"/>
    <property type="match status" value="1"/>
</dbReference>
<keyword evidence="1 2" id="KW-0129">CBS domain</keyword>
<dbReference type="InterPro" id="IPR045865">
    <property type="entry name" value="ACT-like_dom_sf"/>
</dbReference>
<dbReference type="Gene3D" id="3.30.70.260">
    <property type="match status" value="1"/>
</dbReference>
<dbReference type="Pfam" id="PF00571">
    <property type="entry name" value="CBS"/>
    <property type="match status" value="2"/>
</dbReference>
<dbReference type="Gene3D" id="3.10.580.10">
    <property type="entry name" value="CBS-domain"/>
    <property type="match status" value="1"/>
</dbReference>
<dbReference type="InterPro" id="IPR046342">
    <property type="entry name" value="CBS_dom_sf"/>
</dbReference>
<evidence type="ECO:0000313" key="5">
    <source>
        <dbReference type="EMBL" id="RNB87457.1"/>
    </source>
</evidence>
<dbReference type="SMART" id="SM00116">
    <property type="entry name" value="CBS"/>
    <property type="match status" value="2"/>
</dbReference>
<protein>
    <submittedName>
        <fullName evidence="5">CBS domain-containing protein</fullName>
    </submittedName>
</protein>
<evidence type="ECO:0000256" key="2">
    <source>
        <dbReference type="PROSITE-ProRule" id="PRU00703"/>
    </source>
</evidence>
<feature type="domain" description="CBS" evidence="3">
    <location>
        <begin position="7"/>
        <end position="67"/>
    </location>
</feature>
<sequence length="215" mass="24119">MRLVEIMRPNPKIVTPASTIGEAFRLLRENRIRHLPVIDQGKLVGIVSDRDLRDALPSSLLNHEDDEIVFSRPVTEIMKHEVITGHPLDFLEDAAKTVYMHKVGCLPIVDGDELVGIITESDIFHNLVELFGVNRPSSHIEVEVEDRVGVLAEVSNVFRDAQTNVTSVIVYPCRVPTRKLLVFRVQTIDPRNVLQLLKERGFHVVAPIDEGGPLS</sequence>
<dbReference type="PROSITE" id="PS51371">
    <property type="entry name" value="CBS"/>
    <property type="match status" value="2"/>
</dbReference>
<dbReference type="InterPro" id="IPR002912">
    <property type="entry name" value="ACT_dom"/>
</dbReference>
<dbReference type="CDD" id="cd04584">
    <property type="entry name" value="CBS_pair_AcuB_like"/>
    <property type="match status" value="1"/>
</dbReference>